<dbReference type="Proteomes" id="UP000008177">
    <property type="component" value="Unplaced contigs"/>
</dbReference>
<proteinExistence type="predicted"/>
<name>G2YCY8_BOTF4</name>
<dbReference type="AlphaFoldDB" id="G2YCY8"/>
<dbReference type="HOGENOM" id="CLU_2236199_0_0_1"/>
<reference evidence="2" key="1">
    <citation type="journal article" date="2011" name="PLoS Genet.">
        <title>Genomic analysis of the necrotrophic fungal pathogens Sclerotinia sclerotiorum and Botrytis cinerea.</title>
        <authorList>
            <person name="Amselem J."/>
            <person name="Cuomo C.A."/>
            <person name="van Kan J.A."/>
            <person name="Viaud M."/>
            <person name="Benito E.P."/>
            <person name="Couloux A."/>
            <person name="Coutinho P.M."/>
            <person name="de Vries R.P."/>
            <person name="Dyer P.S."/>
            <person name="Fillinger S."/>
            <person name="Fournier E."/>
            <person name="Gout L."/>
            <person name="Hahn M."/>
            <person name="Kohn L."/>
            <person name="Lapalu N."/>
            <person name="Plummer K.M."/>
            <person name="Pradier J.M."/>
            <person name="Quevillon E."/>
            <person name="Sharon A."/>
            <person name="Simon A."/>
            <person name="ten Have A."/>
            <person name="Tudzynski B."/>
            <person name="Tudzynski P."/>
            <person name="Wincker P."/>
            <person name="Andrew M."/>
            <person name="Anthouard V."/>
            <person name="Beever R.E."/>
            <person name="Beffa R."/>
            <person name="Benoit I."/>
            <person name="Bouzid O."/>
            <person name="Brault B."/>
            <person name="Chen Z."/>
            <person name="Choquer M."/>
            <person name="Collemare J."/>
            <person name="Cotton P."/>
            <person name="Danchin E.G."/>
            <person name="Da Silva C."/>
            <person name="Gautier A."/>
            <person name="Giraud C."/>
            <person name="Giraud T."/>
            <person name="Gonzalez C."/>
            <person name="Grossetete S."/>
            <person name="Guldener U."/>
            <person name="Henrissat B."/>
            <person name="Howlett B.J."/>
            <person name="Kodira C."/>
            <person name="Kretschmer M."/>
            <person name="Lappartient A."/>
            <person name="Leroch M."/>
            <person name="Levis C."/>
            <person name="Mauceli E."/>
            <person name="Neuveglise C."/>
            <person name="Oeser B."/>
            <person name="Pearson M."/>
            <person name="Poulain J."/>
            <person name="Poussereau N."/>
            <person name="Quesneville H."/>
            <person name="Rascle C."/>
            <person name="Schumacher J."/>
            <person name="Segurens B."/>
            <person name="Sexton A."/>
            <person name="Silva E."/>
            <person name="Sirven C."/>
            <person name="Soanes D.M."/>
            <person name="Talbot N.J."/>
            <person name="Templeton M."/>
            <person name="Yandava C."/>
            <person name="Yarden O."/>
            <person name="Zeng Q."/>
            <person name="Rollins J.A."/>
            <person name="Lebrun M.H."/>
            <person name="Dickman M."/>
        </authorList>
    </citation>
    <scope>NUCLEOTIDE SEQUENCE [LARGE SCALE GENOMIC DNA]</scope>
    <source>
        <strain evidence="2">T4</strain>
    </source>
</reference>
<gene>
    <name evidence="1" type="ORF">BofuT4_P097440.1</name>
</gene>
<organism evidence="1 2">
    <name type="scientific">Botryotinia fuckeliana (strain T4)</name>
    <name type="common">Noble rot fungus</name>
    <name type="synonym">Botrytis cinerea</name>
    <dbReference type="NCBI Taxonomy" id="999810"/>
    <lineage>
        <taxon>Eukaryota</taxon>
        <taxon>Fungi</taxon>
        <taxon>Dikarya</taxon>
        <taxon>Ascomycota</taxon>
        <taxon>Pezizomycotina</taxon>
        <taxon>Leotiomycetes</taxon>
        <taxon>Helotiales</taxon>
        <taxon>Sclerotiniaceae</taxon>
        <taxon>Botrytis</taxon>
    </lineage>
</organism>
<evidence type="ECO:0000313" key="2">
    <source>
        <dbReference type="Proteomes" id="UP000008177"/>
    </source>
</evidence>
<dbReference type="EMBL" id="FQ790320">
    <property type="protein sequence ID" value="CCD49636.1"/>
    <property type="molecule type" value="Genomic_DNA"/>
</dbReference>
<sequence length="105" mass="11658">MASRVPRTYAFVDAGDTGERLRLELNYDQHDGFKNRFLTSVALSKRGLGLGGSKQNRQAFFMSNCRRFSALSHSLTKFLVSIFASLPSLPGHGTVLRGPECSRCF</sequence>
<accession>G2YCY8</accession>
<protein>
    <submittedName>
        <fullName evidence="1">Uncharacterized protein</fullName>
    </submittedName>
</protein>
<dbReference type="InParanoid" id="G2YCY8"/>
<evidence type="ECO:0000313" key="1">
    <source>
        <dbReference type="EMBL" id="CCD49636.1"/>
    </source>
</evidence>